<name>A0A6M4GTP8_9PROT</name>
<dbReference type="KEGG" id="uru:DSM104443_01560"/>
<evidence type="ECO:0000259" key="1">
    <source>
        <dbReference type="Pfam" id="PF08279"/>
    </source>
</evidence>
<dbReference type="EMBL" id="CP053069">
    <property type="protein sequence ID" value="QJR10496.1"/>
    <property type="molecule type" value="Genomic_DNA"/>
</dbReference>
<evidence type="ECO:0000313" key="4">
    <source>
        <dbReference type="EMBL" id="QJR10496.1"/>
    </source>
</evidence>
<dbReference type="InterPro" id="IPR036390">
    <property type="entry name" value="WH_DNA-bd_sf"/>
</dbReference>
<dbReference type="InterPro" id="IPR013196">
    <property type="entry name" value="HTH_11"/>
</dbReference>
<organism evidence="4 5">
    <name type="scientific">Usitatibacter rugosus</name>
    <dbReference type="NCBI Taxonomy" id="2732067"/>
    <lineage>
        <taxon>Bacteria</taxon>
        <taxon>Pseudomonadati</taxon>
        <taxon>Pseudomonadota</taxon>
        <taxon>Betaproteobacteria</taxon>
        <taxon>Nitrosomonadales</taxon>
        <taxon>Usitatibacteraceae</taxon>
        <taxon>Usitatibacter</taxon>
    </lineage>
</organism>
<dbReference type="InterPro" id="IPR057727">
    <property type="entry name" value="WCX_dom"/>
</dbReference>
<evidence type="ECO:0000259" key="3">
    <source>
        <dbReference type="Pfam" id="PF25583"/>
    </source>
</evidence>
<dbReference type="PANTHER" id="PTHR34580:SF1">
    <property type="entry name" value="PROTEIN PAFC"/>
    <property type="match status" value="1"/>
</dbReference>
<keyword evidence="5" id="KW-1185">Reference proteome</keyword>
<dbReference type="AlphaFoldDB" id="A0A6M4GTP8"/>
<evidence type="ECO:0000259" key="2">
    <source>
        <dbReference type="Pfam" id="PF13280"/>
    </source>
</evidence>
<dbReference type="Pfam" id="PF08279">
    <property type="entry name" value="HTH_11"/>
    <property type="match status" value="1"/>
</dbReference>
<dbReference type="PANTHER" id="PTHR34580">
    <property type="match status" value="1"/>
</dbReference>
<evidence type="ECO:0008006" key="6">
    <source>
        <dbReference type="Google" id="ProtNLM"/>
    </source>
</evidence>
<proteinExistence type="predicted"/>
<dbReference type="SUPFAM" id="SSF46785">
    <property type="entry name" value="Winged helix' DNA-binding domain"/>
    <property type="match status" value="1"/>
</dbReference>
<evidence type="ECO:0000313" key="5">
    <source>
        <dbReference type="Proteomes" id="UP000501534"/>
    </source>
</evidence>
<dbReference type="InterPro" id="IPR036388">
    <property type="entry name" value="WH-like_DNA-bd_sf"/>
</dbReference>
<dbReference type="InterPro" id="IPR051534">
    <property type="entry name" value="CBASS_pafABC_assoc_protein"/>
</dbReference>
<feature type="domain" description="WCX" evidence="3">
    <location>
        <begin position="216"/>
        <end position="280"/>
    </location>
</feature>
<dbReference type="Pfam" id="PF25583">
    <property type="entry name" value="WCX"/>
    <property type="match status" value="1"/>
</dbReference>
<dbReference type="Pfam" id="PF13280">
    <property type="entry name" value="WYL"/>
    <property type="match status" value="1"/>
</dbReference>
<reference evidence="4 5" key="1">
    <citation type="submission" date="2020-04" db="EMBL/GenBank/DDBJ databases">
        <title>Usitatibacter rugosus gen. nov., sp. nov. and Usitatibacter palustris sp. nov., novel members of Usitatibacteraceae fam. nov. within the order Nitrosomonadales isolated from soil.</title>
        <authorList>
            <person name="Huber K.J."/>
            <person name="Neumann-Schaal M."/>
            <person name="Geppert A."/>
            <person name="Luckner M."/>
            <person name="Wanner G."/>
            <person name="Overmann J."/>
        </authorList>
    </citation>
    <scope>NUCLEOTIDE SEQUENCE [LARGE SCALE GENOMIC DNA]</scope>
    <source>
        <strain evidence="4 5">0125_3</strain>
    </source>
</reference>
<dbReference type="Gene3D" id="1.10.10.10">
    <property type="entry name" value="Winged helix-like DNA-binding domain superfamily/Winged helix DNA-binding domain"/>
    <property type="match status" value="1"/>
</dbReference>
<accession>A0A6M4GTP8</accession>
<feature type="domain" description="Helix-turn-helix type 11" evidence="1">
    <location>
        <begin position="1"/>
        <end position="47"/>
    </location>
</feature>
<protein>
    <recommendedName>
        <fullName evidence="6">DNA-binding transcriptional regulator YafY</fullName>
    </recommendedName>
</protein>
<dbReference type="PROSITE" id="PS52050">
    <property type="entry name" value="WYL"/>
    <property type="match status" value="1"/>
</dbReference>
<feature type="domain" description="WYL" evidence="2">
    <location>
        <begin position="103"/>
        <end position="167"/>
    </location>
</feature>
<gene>
    <name evidence="4" type="ORF">DSM104443_01560</name>
</gene>
<dbReference type="Proteomes" id="UP000501534">
    <property type="component" value="Chromosome"/>
</dbReference>
<sequence>MLLQGEGRMSATRLAEKMGVSVRTIHRDIEELSASGVPVVADRGATGGFSLMEGWRTRLTGLTPVEATVMSSLPDSWQADSRRVASRFHLDPVGWYRAPARADHLAAVADAVWKERRLKIRYDSWKGVSERTIEPLGLVLKGGEWYVVAQTGKGHATYKVANIQAVERLGATFRRPAKFDLGSYWTESLERFSAGLYRGTAVVRASALGLKRLKLLSDAVAKAVERAPEKVDARGWLEVEIPIESVEHAAMELIKVGAECEVVAPRELRAMMASVASELAGLYGPQKPARNTA</sequence>
<dbReference type="InterPro" id="IPR026881">
    <property type="entry name" value="WYL_dom"/>
</dbReference>